<proteinExistence type="predicted"/>
<evidence type="ECO:0000313" key="3">
    <source>
        <dbReference type="Proteomes" id="UP000659767"/>
    </source>
</evidence>
<dbReference type="EMBL" id="BMSZ01000013">
    <property type="protein sequence ID" value="GGS65208.1"/>
    <property type="molecule type" value="Genomic_DNA"/>
</dbReference>
<sequence>MEKTLPEVVRDDEWAPLVVRTDYTDDAAWQEVVAVLARAVEGERDWEAAVHLVDDRRWDGVTGDVRDV</sequence>
<dbReference type="InterPro" id="IPR053832">
    <property type="entry name" value="DUF6924"/>
</dbReference>
<dbReference type="Pfam" id="PF21962">
    <property type="entry name" value="DUF6924"/>
    <property type="match status" value="1"/>
</dbReference>
<comment type="caution">
    <text evidence="2">The sequence shown here is derived from an EMBL/GenBank/DDBJ whole genome shotgun (WGS) entry which is preliminary data.</text>
</comment>
<organism evidence="2 3">
    <name type="scientific">Streptomyces badius</name>
    <dbReference type="NCBI Taxonomy" id="1941"/>
    <lineage>
        <taxon>Bacteria</taxon>
        <taxon>Bacillati</taxon>
        <taxon>Actinomycetota</taxon>
        <taxon>Actinomycetes</taxon>
        <taxon>Kitasatosporales</taxon>
        <taxon>Streptomycetaceae</taxon>
        <taxon>Streptomyces</taxon>
    </lineage>
</organism>
<feature type="domain" description="DUF6924" evidence="1">
    <location>
        <begin position="16"/>
        <end position="64"/>
    </location>
</feature>
<name>A0ABQ2TFY2_STRBA</name>
<protein>
    <recommendedName>
        <fullName evidence="1">DUF6924 domain-containing protein</fullName>
    </recommendedName>
</protein>
<reference evidence="3" key="1">
    <citation type="journal article" date="2019" name="Int. J. Syst. Evol. Microbiol.">
        <title>The Global Catalogue of Microorganisms (GCM) 10K type strain sequencing project: providing services to taxonomists for standard genome sequencing and annotation.</title>
        <authorList>
            <consortium name="The Broad Institute Genomics Platform"/>
            <consortium name="The Broad Institute Genome Sequencing Center for Infectious Disease"/>
            <person name="Wu L."/>
            <person name="Ma J."/>
        </authorList>
    </citation>
    <scope>NUCLEOTIDE SEQUENCE [LARGE SCALE GENOMIC DNA]</scope>
    <source>
        <strain evidence="3">JCM 4350</strain>
    </source>
</reference>
<keyword evidence="3" id="KW-1185">Reference proteome</keyword>
<evidence type="ECO:0000259" key="1">
    <source>
        <dbReference type="Pfam" id="PF21962"/>
    </source>
</evidence>
<gene>
    <name evidence="2" type="ORF">GCM10010253_45110</name>
</gene>
<accession>A0ABQ2TFY2</accession>
<dbReference type="Proteomes" id="UP000659767">
    <property type="component" value="Unassembled WGS sequence"/>
</dbReference>
<evidence type="ECO:0000313" key="2">
    <source>
        <dbReference type="EMBL" id="GGS65208.1"/>
    </source>
</evidence>
<dbReference type="RefSeq" id="WP_234428009.1">
    <property type="nucleotide sequence ID" value="NZ_BMSZ01000013.1"/>
</dbReference>